<dbReference type="HOGENOM" id="CLU_3052070_0_0_1"/>
<dbReference type="AlphaFoldDB" id="A0A024RZA5"/>
<evidence type="ECO:0000313" key="2">
    <source>
        <dbReference type="EMBL" id="ETR98197.1"/>
    </source>
</evidence>
<name>A0A024RZA5_HYPJR</name>
<evidence type="ECO:0000256" key="1">
    <source>
        <dbReference type="SAM" id="MobiDB-lite"/>
    </source>
</evidence>
<gene>
    <name evidence="2" type="ORF">M419DRAFT_120683</name>
</gene>
<feature type="region of interest" description="Disordered" evidence="1">
    <location>
        <begin position="1"/>
        <end position="25"/>
    </location>
</feature>
<dbReference type="Proteomes" id="UP000024376">
    <property type="component" value="Unassembled WGS sequence"/>
</dbReference>
<protein>
    <submittedName>
        <fullName evidence="2">Uncharacterized protein</fullName>
    </submittedName>
</protein>
<organism evidence="2 3">
    <name type="scientific">Hypocrea jecorina (strain ATCC 56765 / BCRC 32924 / NRRL 11460 / Rut C-30)</name>
    <name type="common">Trichoderma reesei</name>
    <dbReference type="NCBI Taxonomy" id="1344414"/>
    <lineage>
        <taxon>Eukaryota</taxon>
        <taxon>Fungi</taxon>
        <taxon>Dikarya</taxon>
        <taxon>Ascomycota</taxon>
        <taxon>Pezizomycotina</taxon>
        <taxon>Sordariomycetes</taxon>
        <taxon>Hypocreomycetidae</taxon>
        <taxon>Hypocreales</taxon>
        <taxon>Hypocreaceae</taxon>
        <taxon>Trichoderma</taxon>
    </lineage>
</organism>
<sequence length="54" mass="5803">MKHQTAGAESNIRGRPTAPAMGVPELGGTAWYRFRELRIQPATGSGGLHSARVR</sequence>
<evidence type="ECO:0000313" key="3">
    <source>
        <dbReference type="Proteomes" id="UP000024376"/>
    </source>
</evidence>
<dbReference type="EMBL" id="KI911164">
    <property type="protein sequence ID" value="ETR98197.1"/>
    <property type="molecule type" value="Genomic_DNA"/>
</dbReference>
<proteinExistence type="predicted"/>
<dbReference type="KEGG" id="trr:M419DRAFT_120683"/>
<reference evidence="3" key="1">
    <citation type="journal article" date="2013" name="Ind. Biotechnol.">
        <title>Comparative genomics analysis of Trichoderma reesei strains.</title>
        <authorList>
            <person name="Koike H."/>
            <person name="Aerts A."/>
            <person name="LaButti K."/>
            <person name="Grigoriev I.V."/>
            <person name="Baker S.E."/>
        </authorList>
    </citation>
    <scope>NUCLEOTIDE SEQUENCE [LARGE SCALE GENOMIC DNA]</scope>
    <source>
        <strain evidence="3">ATCC 56765 / BCRC 32924 / NRRL 11460 / Rut C-30</strain>
    </source>
</reference>
<accession>A0A024RZA5</accession>